<evidence type="ECO:0000313" key="1">
    <source>
        <dbReference type="Proteomes" id="UP000887580"/>
    </source>
</evidence>
<organism evidence="1 2">
    <name type="scientific">Panagrolaimus sp. PS1159</name>
    <dbReference type="NCBI Taxonomy" id="55785"/>
    <lineage>
        <taxon>Eukaryota</taxon>
        <taxon>Metazoa</taxon>
        <taxon>Ecdysozoa</taxon>
        <taxon>Nematoda</taxon>
        <taxon>Chromadorea</taxon>
        <taxon>Rhabditida</taxon>
        <taxon>Tylenchina</taxon>
        <taxon>Panagrolaimomorpha</taxon>
        <taxon>Panagrolaimoidea</taxon>
        <taxon>Panagrolaimidae</taxon>
        <taxon>Panagrolaimus</taxon>
    </lineage>
</organism>
<sequence length="343" mass="41740">MILSKEFYDKCCLSYQKVIDELEKKIAEIEKCDDATKGLKVISAIYEFSKRHLTPGEYWEHCIHYIEIFRPIYFDTSTYISIKTECEKLRRDIIKRAYYYHLYLNKNWVQIILNWMIFDFYRIVVFSYVMNSPHPETKPPSKDLYKRCEEMISLYPKIRAAIGDIDEWFQLLLKVNNDKYLKDNVECRICHNLHDVKLWKLYISHLKLNGQFKYLLGIYSKYCRFFLDDDEMKKEYEEFMRKYGPVYLPWKNFSKDLIPFDKSICRRFYDTYKVYQEFSLPRPIILYVLKNAGHQVLRKLFASCKWFFTKQQTPICYRLLIGPVEVYEGESLTLKEYSKKKHF</sequence>
<reference evidence="2" key="1">
    <citation type="submission" date="2022-11" db="UniProtKB">
        <authorList>
            <consortium name="WormBaseParasite"/>
        </authorList>
    </citation>
    <scope>IDENTIFICATION</scope>
</reference>
<accession>A0AC35FH16</accession>
<protein>
    <submittedName>
        <fullName evidence="2">Uncharacterized protein</fullName>
    </submittedName>
</protein>
<name>A0AC35FH16_9BILA</name>
<evidence type="ECO:0000313" key="2">
    <source>
        <dbReference type="WBParaSite" id="PS1159_v2.g16718.t1"/>
    </source>
</evidence>
<proteinExistence type="predicted"/>
<dbReference type="Proteomes" id="UP000887580">
    <property type="component" value="Unplaced"/>
</dbReference>
<dbReference type="WBParaSite" id="PS1159_v2.g16718.t1">
    <property type="protein sequence ID" value="PS1159_v2.g16718.t1"/>
    <property type="gene ID" value="PS1159_v2.g16718"/>
</dbReference>